<feature type="compositionally biased region" description="Polar residues" evidence="1">
    <location>
        <begin position="32"/>
        <end position="48"/>
    </location>
</feature>
<protein>
    <submittedName>
        <fullName evidence="2">Uncharacterized protein</fullName>
    </submittedName>
</protein>
<reference evidence="2 3" key="1">
    <citation type="submission" date="2020-08" db="EMBL/GenBank/DDBJ databases">
        <authorList>
            <person name="Newling K."/>
            <person name="Davey J."/>
            <person name="Forrester S."/>
        </authorList>
    </citation>
    <scope>NUCLEOTIDE SEQUENCE [LARGE SCALE GENOMIC DNA]</scope>
    <source>
        <strain evidence="3">Crithidia deanei Carvalho (ATCC PRA-265)</strain>
    </source>
</reference>
<evidence type="ECO:0000256" key="1">
    <source>
        <dbReference type="SAM" id="MobiDB-lite"/>
    </source>
</evidence>
<dbReference type="Proteomes" id="UP000515908">
    <property type="component" value="Chromosome 01"/>
</dbReference>
<feature type="region of interest" description="Disordered" evidence="1">
    <location>
        <begin position="1"/>
        <end position="85"/>
    </location>
</feature>
<gene>
    <name evidence="2" type="ORF">ADEAN_000046900</name>
</gene>
<evidence type="ECO:0000313" key="2">
    <source>
        <dbReference type="EMBL" id="CAD2213033.1"/>
    </source>
</evidence>
<proteinExistence type="predicted"/>
<organism evidence="2 3">
    <name type="scientific">Angomonas deanei</name>
    <dbReference type="NCBI Taxonomy" id="59799"/>
    <lineage>
        <taxon>Eukaryota</taxon>
        <taxon>Discoba</taxon>
        <taxon>Euglenozoa</taxon>
        <taxon>Kinetoplastea</taxon>
        <taxon>Metakinetoplastina</taxon>
        <taxon>Trypanosomatida</taxon>
        <taxon>Trypanosomatidae</taxon>
        <taxon>Strigomonadinae</taxon>
        <taxon>Angomonas</taxon>
    </lineage>
</organism>
<accession>A0A7G2C2T7</accession>
<dbReference type="AlphaFoldDB" id="A0A7G2C2T7"/>
<dbReference type="VEuPathDB" id="TriTrypDB:ADEAN_000046900"/>
<dbReference type="EMBL" id="LR877145">
    <property type="protein sequence ID" value="CAD2213033.1"/>
    <property type="molecule type" value="Genomic_DNA"/>
</dbReference>
<name>A0A7G2C2T7_9TRYP</name>
<evidence type="ECO:0000313" key="3">
    <source>
        <dbReference type="Proteomes" id="UP000515908"/>
    </source>
</evidence>
<keyword evidence="3" id="KW-1185">Reference proteome</keyword>
<sequence>MAVGLAQQDKQKRVSVSAPPQPPAVEPAGAANSGTNNLSSAGESNTAFANPADYGFADLPARHSLPRKKSSSGGESATGFALREERKNNLLKEVADFNRTLAGYHLNVDVEEPADVRAMGQSIVTMWNQMHEVNTQTTPSNMPVEALETAIKRQIENIQQIQGIIEKNEELLSHLEDVLV</sequence>